<name>A0ABP8HCJ2_9BURK</name>
<dbReference type="PROSITE" id="PS00629">
    <property type="entry name" value="IMP_1"/>
    <property type="match status" value="1"/>
</dbReference>
<dbReference type="PRINTS" id="PR00377">
    <property type="entry name" value="IMPHPHTASES"/>
</dbReference>
<evidence type="ECO:0000256" key="1">
    <source>
        <dbReference type="ARBA" id="ARBA00001033"/>
    </source>
</evidence>
<dbReference type="EMBL" id="BAABFO010000017">
    <property type="protein sequence ID" value="GAA4337468.1"/>
    <property type="molecule type" value="Genomic_DNA"/>
</dbReference>
<dbReference type="SUPFAM" id="SSF56655">
    <property type="entry name" value="Carbohydrate phosphatase"/>
    <property type="match status" value="1"/>
</dbReference>
<dbReference type="InterPro" id="IPR022337">
    <property type="entry name" value="Inositol_monophosphatase_SuhB"/>
</dbReference>
<comment type="catalytic activity">
    <reaction evidence="1 7">
        <text>a myo-inositol phosphate + H2O = myo-inositol + phosphate</text>
        <dbReference type="Rhea" id="RHEA:24056"/>
        <dbReference type="ChEBI" id="CHEBI:15377"/>
        <dbReference type="ChEBI" id="CHEBI:17268"/>
        <dbReference type="ChEBI" id="CHEBI:43474"/>
        <dbReference type="ChEBI" id="CHEBI:84139"/>
        <dbReference type="EC" id="3.1.3.25"/>
    </reaction>
</comment>
<evidence type="ECO:0000313" key="9">
    <source>
        <dbReference type="Proteomes" id="UP001501671"/>
    </source>
</evidence>
<evidence type="ECO:0000256" key="7">
    <source>
        <dbReference type="RuleBase" id="RU364068"/>
    </source>
</evidence>
<dbReference type="Proteomes" id="UP001501671">
    <property type="component" value="Unassembled WGS sequence"/>
</dbReference>
<dbReference type="InterPro" id="IPR020550">
    <property type="entry name" value="Inositol_monophosphatase_CS"/>
</dbReference>
<comment type="caution">
    <text evidence="8">The sequence shown here is derived from an EMBL/GenBank/DDBJ whole genome shotgun (WGS) entry which is preliminary data.</text>
</comment>
<dbReference type="RefSeq" id="WP_345250990.1">
    <property type="nucleotide sequence ID" value="NZ_BAABFO010000017.1"/>
</dbReference>
<sequence length="290" mass="30758">MNTVPPAPVRSAPLDLSRALDAAVTAAHAGAAVLQAYAHRRAELVIDLKARNDLVSQADREAEEAIIEVLRAKTPAFGIVAEETGGTPSGPASWYIDPLDGTTNFVHTIPHYAVSIALVAPQGSVLPLQPALPAAGPVVGVVYDPCREEMFTAVHGDGAWLNGHRIRCSHTATLADSVLATGFPYSDMSFADTYLPMLRAAMHATRGVRRNGAAALDLAWVACGRFDGYWELRLKPWDLAAGTLLVREAGGKAFDPLGRQPWPVDGDLVAGTPGVAAELQAMIEPFWPKG</sequence>
<dbReference type="InterPro" id="IPR000760">
    <property type="entry name" value="Inositol_monophosphatase-like"/>
</dbReference>
<keyword evidence="5 7" id="KW-0378">Hydrolase</keyword>
<evidence type="ECO:0000256" key="2">
    <source>
        <dbReference type="ARBA" id="ARBA00001946"/>
    </source>
</evidence>
<comment type="cofactor">
    <cofactor evidence="2 7">
        <name>Mg(2+)</name>
        <dbReference type="ChEBI" id="CHEBI:18420"/>
    </cofactor>
</comment>
<dbReference type="PRINTS" id="PR01959">
    <property type="entry name" value="SBIMPHPHTASE"/>
</dbReference>
<evidence type="ECO:0000256" key="5">
    <source>
        <dbReference type="ARBA" id="ARBA00022801"/>
    </source>
</evidence>
<dbReference type="InterPro" id="IPR033942">
    <property type="entry name" value="IMPase"/>
</dbReference>
<evidence type="ECO:0000313" key="8">
    <source>
        <dbReference type="EMBL" id="GAA4337468.1"/>
    </source>
</evidence>
<dbReference type="Gene3D" id="3.30.540.10">
    <property type="entry name" value="Fructose-1,6-Bisphosphatase, subunit A, domain 1"/>
    <property type="match status" value="1"/>
</dbReference>
<evidence type="ECO:0000256" key="4">
    <source>
        <dbReference type="ARBA" id="ARBA00022723"/>
    </source>
</evidence>
<evidence type="ECO:0000256" key="3">
    <source>
        <dbReference type="ARBA" id="ARBA00009759"/>
    </source>
</evidence>
<keyword evidence="9" id="KW-1185">Reference proteome</keyword>
<reference evidence="9" key="1">
    <citation type="journal article" date="2019" name="Int. J. Syst. Evol. Microbiol.">
        <title>The Global Catalogue of Microorganisms (GCM) 10K type strain sequencing project: providing services to taxonomists for standard genome sequencing and annotation.</title>
        <authorList>
            <consortium name="The Broad Institute Genomics Platform"/>
            <consortium name="The Broad Institute Genome Sequencing Center for Infectious Disease"/>
            <person name="Wu L."/>
            <person name="Ma J."/>
        </authorList>
    </citation>
    <scope>NUCLEOTIDE SEQUENCE [LARGE SCALE GENOMIC DNA]</scope>
    <source>
        <strain evidence="9">JCM 17666</strain>
    </source>
</reference>
<organism evidence="8 9">
    <name type="scientific">Pigmentiphaga soli</name>
    <dbReference type="NCBI Taxonomy" id="1007095"/>
    <lineage>
        <taxon>Bacteria</taxon>
        <taxon>Pseudomonadati</taxon>
        <taxon>Pseudomonadota</taxon>
        <taxon>Betaproteobacteria</taxon>
        <taxon>Burkholderiales</taxon>
        <taxon>Alcaligenaceae</taxon>
        <taxon>Pigmentiphaga</taxon>
    </lineage>
</organism>
<gene>
    <name evidence="8" type="ORF">GCM10023144_33230</name>
</gene>
<dbReference type="InterPro" id="IPR020583">
    <property type="entry name" value="Inositol_monoP_metal-BS"/>
</dbReference>
<dbReference type="Pfam" id="PF00459">
    <property type="entry name" value="Inositol_P"/>
    <property type="match status" value="1"/>
</dbReference>
<dbReference type="CDD" id="cd01639">
    <property type="entry name" value="IMPase"/>
    <property type="match status" value="1"/>
</dbReference>
<dbReference type="Gene3D" id="3.40.190.80">
    <property type="match status" value="1"/>
</dbReference>
<dbReference type="EC" id="3.1.3.25" evidence="7"/>
<keyword evidence="6 7" id="KW-0460">Magnesium</keyword>
<accession>A0ABP8HCJ2</accession>
<proteinExistence type="inferred from homology"/>
<dbReference type="PANTHER" id="PTHR20854:SF4">
    <property type="entry name" value="INOSITOL-1-MONOPHOSPHATASE-RELATED"/>
    <property type="match status" value="1"/>
</dbReference>
<dbReference type="PANTHER" id="PTHR20854">
    <property type="entry name" value="INOSITOL MONOPHOSPHATASE"/>
    <property type="match status" value="1"/>
</dbReference>
<protein>
    <recommendedName>
        <fullName evidence="7">Inositol-1-monophosphatase</fullName>
        <ecNumber evidence="7">3.1.3.25</ecNumber>
    </recommendedName>
</protein>
<keyword evidence="4 7" id="KW-0479">Metal-binding</keyword>
<dbReference type="PROSITE" id="PS00630">
    <property type="entry name" value="IMP_2"/>
    <property type="match status" value="1"/>
</dbReference>
<evidence type="ECO:0000256" key="6">
    <source>
        <dbReference type="ARBA" id="ARBA00022842"/>
    </source>
</evidence>
<comment type="similarity">
    <text evidence="3 7">Belongs to the inositol monophosphatase superfamily.</text>
</comment>